<comment type="caution">
    <text evidence="11">The sequence shown here is derived from an EMBL/GenBank/DDBJ whole genome shotgun (WGS) entry which is preliminary data.</text>
</comment>
<keyword evidence="3 4" id="KW-0949">S-adenosyl-L-methionine</keyword>
<dbReference type="InterPro" id="IPR035075">
    <property type="entry name" value="PRMT5"/>
</dbReference>
<dbReference type="EMBL" id="MCFI01000004">
    <property type="protein sequence ID" value="ORY85586.1"/>
    <property type="molecule type" value="Genomic_DNA"/>
</dbReference>
<dbReference type="InterPro" id="IPR007857">
    <property type="entry name" value="Arg_MeTrfase_PRMT5"/>
</dbReference>
<dbReference type="Gene3D" id="3.40.50.150">
    <property type="entry name" value="Vaccinia Virus protein VP39"/>
    <property type="match status" value="1"/>
</dbReference>
<dbReference type="STRING" id="56484.A0A1Y2FQV0"/>
<reference evidence="11 12" key="1">
    <citation type="submission" date="2016-07" db="EMBL/GenBank/DDBJ databases">
        <title>Pervasive Adenine N6-methylation of Active Genes in Fungi.</title>
        <authorList>
            <consortium name="DOE Joint Genome Institute"/>
            <person name="Mondo S.J."/>
            <person name="Dannebaum R.O."/>
            <person name="Kuo R.C."/>
            <person name="Labutti K."/>
            <person name="Haridas S."/>
            <person name="Kuo A."/>
            <person name="Salamov A."/>
            <person name="Ahrendt S.R."/>
            <person name="Lipzen A."/>
            <person name="Sullivan W."/>
            <person name="Andreopoulos W.B."/>
            <person name="Clum A."/>
            <person name="Lindquist E."/>
            <person name="Daum C."/>
            <person name="Ramamoorthy G.K."/>
            <person name="Gryganskyi A."/>
            <person name="Culley D."/>
            <person name="Magnuson J.K."/>
            <person name="James T.Y."/>
            <person name="O'Malley M.A."/>
            <person name="Stajich J.E."/>
            <person name="Spatafora J.W."/>
            <person name="Visel A."/>
            <person name="Grigoriev I.V."/>
        </authorList>
    </citation>
    <scope>NUCLEOTIDE SEQUENCE [LARGE SCALE GENOMIC DNA]</scope>
    <source>
        <strain evidence="11 12">12-1054</strain>
    </source>
</reference>
<dbReference type="GO" id="GO:0006355">
    <property type="term" value="P:regulation of DNA-templated transcription"/>
    <property type="evidence" value="ECO:0007669"/>
    <property type="project" value="TreeGrafter"/>
</dbReference>
<dbReference type="GO" id="GO:0005634">
    <property type="term" value="C:nucleus"/>
    <property type="evidence" value="ECO:0007669"/>
    <property type="project" value="TreeGrafter"/>
</dbReference>
<dbReference type="Proteomes" id="UP000193685">
    <property type="component" value="Unassembled WGS sequence"/>
</dbReference>
<dbReference type="InterPro" id="IPR025799">
    <property type="entry name" value="Arg_MeTrfase"/>
</dbReference>
<gene>
    <name evidence="11" type="ORF">BCR37DRAFT_243230</name>
</gene>
<dbReference type="Pfam" id="PF17286">
    <property type="entry name" value="PRMT5_C"/>
    <property type="match status" value="1"/>
</dbReference>
<accession>A0A1Y2FQV0</accession>
<sequence length="594" mass="66720">MLEIGVCSQDSLESLHSRGYAFNVLDICPDEVVDQAGVALVACGDLHSIDSLIRQDSIDKFVNDIGFTQFHGMHQVCIQGPQSQQDALVFAQSIAPVLEQHTMLELSILLPLCPAPLLDQSNEIDDNTLSTWHIWDTIRSACCYDHRLHVALQLPTRLPSETTRNRWLCEDVRMIFISANIFLVNSKGYPVLPKAHQSFIGAAARYSPALVLQDIDRHQRLGGDDAYLQYLRYVLKNVPEPTPAEASMAGYRDFLQTPLQPLQDNLPSATYEVFERDLIKYNQYELAITRALLDRPHDERTIVAVVGAGRGPLVDCALRAAESSEHVISLMVIEKNPHAVLGLKRRLKHDWAGLDITLFETDMRDWNTEEYVHILVSELLGSFADNELSPECLDGIQDVLCPETGVSIPCRYTPFVSPLMAPKLHTTLLRSSETTALETPYVVLLDQCCQLSTGFEPLWHFHHPHNNISLTMNIGANKCNKRFGRVTFEIEAAGVCHGIAGYFESILYDDVELSTVPDTIALKSPEMQSWFPIFFPLKTAIQVPAESTMEVCFWRETDGKKVWYEYCVEILYAGAKIYSSAIHNRFGRANAALL</sequence>
<evidence type="ECO:0000313" key="11">
    <source>
        <dbReference type="EMBL" id="ORY85586.1"/>
    </source>
</evidence>
<evidence type="ECO:0000256" key="5">
    <source>
        <dbReference type="PIRSR" id="PIRSR015894-1"/>
    </source>
</evidence>
<dbReference type="Pfam" id="PF17285">
    <property type="entry name" value="PRMT5_TIM"/>
    <property type="match status" value="1"/>
</dbReference>
<name>A0A1Y2FQV0_PROLT</name>
<dbReference type="GO" id="GO:0016274">
    <property type="term" value="F:protein-arginine N-methyltransferase activity"/>
    <property type="evidence" value="ECO:0007669"/>
    <property type="project" value="InterPro"/>
</dbReference>
<evidence type="ECO:0000313" key="12">
    <source>
        <dbReference type="Proteomes" id="UP000193685"/>
    </source>
</evidence>
<feature type="active site" description="Proton donor/acceptor" evidence="5">
    <location>
        <position position="387"/>
    </location>
</feature>
<evidence type="ECO:0000256" key="2">
    <source>
        <dbReference type="ARBA" id="ARBA00022679"/>
    </source>
</evidence>
<dbReference type="Gene3D" id="3.20.20.150">
    <property type="entry name" value="Divalent-metal-dependent TIM barrel enzymes"/>
    <property type="match status" value="1"/>
</dbReference>
<evidence type="ECO:0000259" key="10">
    <source>
        <dbReference type="Pfam" id="PF17286"/>
    </source>
</evidence>
<feature type="binding site" evidence="6">
    <location>
        <position position="271"/>
    </location>
    <ligand>
        <name>S-adenosyl-L-methionine</name>
        <dbReference type="ChEBI" id="CHEBI:59789"/>
    </ligand>
</feature>
<evidence type="ECO:0000256" key="3">
    <source>
        <dbReference type="ARBA" id="ARBA00022691"/>
    </source>
</evidence>
<dbReference type="OrthoDB" id="1368803at2759"/>
<dbReference type="SUPFAM" id="SSF53335">
    <property type="entry name" value="S-adenosyl-L-methionine-dependent methyltransferases"/>
    <property type="match status" value="1"/>
</dbReference>
<keyword evidence="2 4" id="KW-0808">Transferase</keyword>
<dbReference type="InterPro" id="IPR029063">
    <property type="entry name" value="SAM-dependent_MTases_sf"/>
</dbReference>
<evidence type="ECO:0000256" key="1">
    <source>
        <dbReference type="ARBA" id="ARBA00022603"/>
    </source>
</evidence>
<dbReference type="AlphaFoldDB" id="A0A1Y2FQV0"/>
<feature type="active site" description="Proton donor/acceptor" evidence="5">
    <location>
        <position position="378"/>
    </location>
</feature>
<dbReference type="GO" id="GO:0005829">
    <property type="term" value="C:cytosol"/>
    <property type="evidence" value="ECO:0007669"/>
    <property type="project" value="TreeGrafter"/>
</dbReference>
<keyword evidence="12" id="KW-1185">Reference proteome</keyword>
<dbReference type="RefSeq" id="XP_040727068.1">
    <property type="nucleotide sequence ID" value="XM_040866569.1"/>
</dbReference>
<evidence type="ECO:0000256" key="6">
    <source>
        <dbReference type="PIRSR" id="PIRSR015894-2"/>
    </source>
</evidence>
<dbReference type="PIRSF" id="PIRSF015894">
    <property type="entry name" value="Skb1_MeTrfase"/>
    <property type="match status" value="1"/>
</dbReference>
<dbReference type="InterPro" id="IPR035247">
    <property type="entry name" value="PRMT5_TIM"/>
</dbReference>
<feature type="domain" description="PRMT5 oligomerisation" evidence="10">
    <location>
        <begin position="412"/>
        <end position="589"/>
    </location>
</feature>
<dbReference type="GO" id="GO:0032259">
    <property type="term" value="P:methylation"/>
    <property type="evidence" value="ECO:0007669"/>
    <property type="project" value="UniProtKB-KW"/>
</dbReference>
<dbReference type="GeneID" id="63783168"/>
<dbReference type="Pfam" id="PF05185">
    <property type="entry name" value="PRMT5"/>
    <property type="match status" value="1"/>
</dbReference>
<feature type="site" description="Critical for specifying symmetric addition of methyl groups" evidence="7">
    <location>
        <position position="274"/>
    </location>
</feature>
<dbReference type="OMA" id="IKYAWYE"/>
<feature type="binding site" evidence="6">
    <location>
        <begin position="280"/>
        <end position="281"/>
    </location>
    <ligand>
        <name>S-adenosyl-L-methionine</name>
        <dbReference type="ChEBI" id="CHEBI:59789"/>
    </ligand>
</feature>
<feature type="binding site" evidence="6">
    <location>
        <position position="334"/>
    </location>
    <ligand>
        <name>S-adenosyl-L-methionine</name>
        <dbReference type="ChEBI" id="CHEBI:59789"/>
    </ligand>
</feature>
<evidence type="ECO:0000256" key="7">
    <source>
        <dbReference type="PIRSR" id="PIRSR015894-3"/>
    </source>
</evidence>
<keyword evidence="1 4" id="KW-0489">Methyltransferase</keyword>
<comment type="similarity">
    <text evidence="4">Belongs to the class I-like SAM-binding methyltransferase superfamily.</text>
</comment>
<evidence type="ECO:0000259" key="8">
    <source>
        <dbReference type="Pfam" id="PF05185"/>
    </source>
</evidence>
<proteinExistence type="inferred from homology"/>
<protein>
    <recommendedName>
        <fullName evidence="4">Protein arginine N-methyltransferase</fullName>
    </recommendedName>
</protein>
<dbReference type="Gene3D" id="2.70.160.11">
    <property type="entry name" value="Hnrnp arginine n-methyltransferase1"/>
    <property type="match status" value="1"/>
</dbReference>
<evidence type="ECO:0000256" key="4">
    <source>
        <dbReference type="PIRNR" id="PIRNR015894"/>
    </source>
</evidence>
<dbReference type="PANTHER" id="PTHR10738:SF0">
    <property type="entry name" value="PROTEIN ARGININE N-METHYLTRANSFERASE 5"/>
    <property type="match status" value="1"/>
</dbReference>
<evidence type="ECO:0000259" key="9">
    <source>
        <dbReference type="Pfam" id="PF17285"/>
    </source>
</evidence>
<dbReference type="InterPro" id="IPR035248">
    <property type="entry name" value="PRMT5_C"/>
</dbReference>
<dbReference type="PANTHER" id="PTHR10738">
    <property type="entry name" value="PROTEIN ARGININE N-METHYLTRANSFERASE 5"/>
    <property type="match status" value="1"/>
</dbReference>
<feature type="domain" description="PRMT5 arginine-N-methyltransferase" evidence="8">
    <location>
        <begin position="247"/>
        <end position="408"/>
    </location>
</feature>
<dbReference type="PROSITE" id="PS51678">
    <property type="entry name" value="SAM_MT_PRMT"/>
    <property type="match status" value="1"/>
</dbReference>
<feature type="binding site" evidence="6">
    <location>
        <begin position="362"/>
        <end position="363"/>
    </location>
    <ligand>
        <name>S-adenosyl-L-methionine</name>
        <dbReference type="ChEBI" id="CHEBI:59789"/>
    </ligand>
</feature>
<organism evidence="11 12">
    <name type="scientific">Protomyces lactucae-debilis</name>
    <dbReference type="NCBI Taxonomy" id="2754530"/>
    <lineage>
        <taxon>Eukaryota</taxon>
        <taxon>Fungi</taxon>
        <taxon>Dikarya</taxon>
        <taxon>Ascomycota</taxon>
        <taxon>Taphrinomycotina</taxon>
        <taxon>Taphrinomycetes</taxon>
        <taxon>Taphrinales</taxon>
        <taxon>Protomycetaceae</taxon>
        <taxon>Protomyces</taxon>
    </lineage>
</organism>
<feature type="domain" description="PRMT5 TIM barrel" evidence="9">
    <location>
        <begin position="45"/>
        <end position="237"/>
    </location>
</feature>